<dbReference type="PANTHER" id="PTHR30535:SF34">
    <property type="entry name" value="MOLYBDATE-BINDING PROTEIN MOLA"/>
    <property type="match status" value="1"/>
</dbReference>
<dbReference type="SUPFAM" id="SSF53807">
    <property type="entry name" value="Helical backbone' metal receptor"/>
    <property type="match status" value="1"/>
</dbReference>
<dbReference type="NCBIfam" id="NF038402">
    <property type="entry name" value="TroA_like"/>
    <property type="match status" value="1"/>
</dbReference>
<name>A0A0D2JTX3_9BACT</name>
<dbReference type="InParanoid" id="A0A0D2JTX3"/>
<dbReference type="Proteomes" id="UP000032233">
    <property type="component" value="Unassembled WGS sequence"/>
</dbReference>
<proteinExistence type="predicted"/>
<organism evidence="4 5">
    <name type="scientific">Dethiosulfatarculus sandiegensis</name>
    <dbReference type="NCBI Taxonomy" id="1429043"/>
    <lineage>
        <taxon>Bacteria</taxon>
        <taxon>Pseudomonadati</taxon>
        <taxon>Thermodesulfobacteriota</taxon>
        <taxon>Desulfarculia</taxon>
        <taxon>Desulfarculales</taxon>
        <taxon>Desulfarculaceae</taxon>
        <taxon>Dethiosulfatarculus</taxon>
    </lineage>
</organism>
<dbReference type="PROSITE" id="PS50983">
    <property type="entry name" value="FE_B12_PBP"/>
    <property type="match status" value="1"/>
</dbReference>
<dbReference type="InterPro" id="IPR050902">
    <property type="entry name" value="ABC_Transporter_SBP"/>
</dbReference>
<feature type="transmembrane region" description="Helical" evidence="2">
    <location>
        <begin position="17"/>
        <end position="44"/>
    </location>
</feature>
<dbReference type="Gene3D" id="3.40.50.1980">
    <property type="entry name" value="Nitrogenase molybdenum iron protein domain"/>
    <property type="match status" value="2"/>
</dbReference>
<dbReference type="FunCoup" id="A0A0D2JTX3">
    <property type="interactions" value="276"/>
</dbReference>
<gene>
    <name evidence="4" type="ORF">X474_16745</name>
</gene>
<dbReference type="Pfam" id="PF01497">
    <property type="entry name" value="Peripla_BP_2"/>
    <property type="match status" value="1"/>
</dbReference>
<feature type="domain" description="Fe/B12 periplasmic-binding" evidence="3">
    <location>
        <begin position="67"/>
        <end position="322"/>
    </location>
</feature>
<evidence type="ECO:0000256" key="1">
    <source>
        <dbReference type="ARBA" id="ARBA00022729"/>
    </source>
</evidence>
<evidence type="ECO:0000256" key="2">
    <source>
        <dbReference type="SAM" id="Phobius"/>
    </source>
</evidence>
<dbReference type="RefSeq" id="WP_044350026.1">
    <property type="nucleotide sequence ID" value="NZ_AZAC01000021.1"/>
</dbReference>
<comment type="caution">
    <text evidence="4">The sequence shown here is derived from an EMBL/GenBank/DDBJ whole genome shotgun (WGS) entry which is preliminary data.</text>
</comment>
<dbReference type="OrthoDB" id="9787830at2"/>
<keyword evidence="2" id="KW-1133">Transmembrane helix</keyword>
<dbReference type="AlphaFoldDB" id="A0A0D2JTX3"/>
<keyword evidence="2" id="KW-0472">Membrane</keyword>
<dbReference type="InterPro" id="IPR054828">
    <property type="entry name" value="Vit_B12_bind_prot"/>
</dbReference>
<sequence length="326" mass="35142">MADHATFHWHNNLTSKAMLFIGGLKGGSCGFFFLVVALLTLWAIPCSAVSVQDEIGRKVEVPSSPQRIVALTPSLVEVLFALGLGDKVVGATEWSDYPPRAKNITRVGSYVSPSLEKIVSLSPDLVLANREGNPPWLVEKLARAKVPVYVTDPHDPASLPQAIERLGLVCGVPQKGAALARALRRDFRAVREKVNGIEKVPTLLVVGSRPLITAGPGSYGAKLLAMAGGKSIAPADSGVWPRLGMEYVVQARPRLVIVSTMERGQNLARELSYWQNVPGLSDMPGYRVVYINSDLIDRPGPRLGKGLLYLADLVHPGLFAVKGETK</sequence>
<dbReference type="CDD" id="cd01144">
    <property type="entry name" value="BtuF"/>
    <property type="match status" value="1"/>
</dbReference>
<evidence type="ECO:0000259" key="3">
    <source>
        <dbReference type="PROSITE" id="PS50983"/>
    </source>
</evidence>
<dbReference type="InterPro" id="IPR002491">
    <property type="entry name" value="ABC_transptr_periplasmic_BD"/>
</dbReference>
<evidence type="ECO:0000313" key="5">
    <source>
        <dbReference type="Proteomes" id="UP000032233"/>
    </source>
</evidence>
<dbReference type="STRING" id="1429043.X474_16745"/>
<dbReference type="EMBL" id="AZAC01000021">
    <property type="protein sequence ID" value="KIX12945.1"/>
    <property type="molecule type" value="Genomic_DNA"/>
</dbReference>
<keyword evidence="2" id="KW-0812">Transmembrane</keyword>
<keyword evidence="5" id="KW-1185">Reference proteome</keyword>
<accession>A0A0D2JTX3</accession>
<keyword evidence="1" id="KW-0732">Signal</keyword>
<evidence type="ECO:0000313" key="4">
    <source>
        <dbReference type="EMBL" id="KIX12945.1"/>
    </source>
</evidence>
<protein>
    <recommendedName>
        <fullName evidence="3">Fe/B12 periplasmic-binding domain-containing protein</fullName>
    </recommendedName>
</protein>
<dbReference type="GO" id="GO:0071281">
    <property type="term" value="P:cellular response to iron ion"/>
    <property type="evidence" value="ECO:0007669"/>
    <property type="project" value="TreeGrafter"/>
</dbReference>
<dbReference type="PANTHER" id="PTHR30535">
    <property type="entry name" value="VITAMIN B12-BINDING PROTEIN"/>
    <property type="match status" value="1"/>
</dbReference>
<reference evidence="4 5" key="1">
    <citation type="submission" date="2013-11" db="EMBL/GenBank/DDBJ databases">
        <title>Metagenomic analysis of a methanogenic consortium involved in long chain n-alkane degradation.</title>
        <authorList>
            <person name="Davidova I.A."/>
            <person name="Callaghan A.V."/>
            <person name="Wawrik B."/>
            <person name="Pruitt S."/>
            <person name="Marks C."/>
            <person name="Duncan K.E."/>
            <person name="Suflita J.M."/>
        </authorList>
    </citation>
    <scope>NUCLEOTIDE SEQUENCE [LARGE SCALE GENOMIC DNA]</scope>
    <source>
        <strain evidence="4 5">SPR</strain>
    </source>
</reference>